<evidence type="ECO:0000313" key="1">
    <source>
        <dbReference type="EMBL" id="GAA4630550.1"/>
    </source>
</evidence>
<dbReference type="InterPro" id="IPR051397">
    <property type="entry name" value="Zn-ADH-like_protein"/>
</dbReference>
<accession>A0ABP8UG54</accession>
<organism evidence="1 2">
    <name type="scientific">Actinoallomurus vinaceus</name>
    <dbReference type="NCBI Taxonomy" id="1080074"/>
    <lineage>
        <taxon>Bacteria</taxon>
        <taxon>Bacillati</taxon>
        <taxon>Actinomycetota</taxon>
        <taxon>Actinomycetes</taxon>
        <taxon>Streptosporangiales</taxon>
        <taxon>Thermomonosporaceae</taxon>
        <taxon>Actinoallomurus</taxon>
    </lineage>
</organism>
<dbReference type="InterPro" id="IPR036291">
    <property type="entry name" value="NAD(P)-bd_dom_sf"/>
</dbReference>
<dbReference type="Gene3D" id="3.40.50.720">
    <property type="entry name" value="NAD(P)-binding Rossmann-like Domain"/>
    <property type="match status" value="1"/>
</dbReference>
<name>A0ABP8UG54_9ACTN</name>
<dbReference type="SUPFAM" id="SSF51735">
    <property type="entry name" value="NAD(P)-binding Rossmann-fold domains"/>
    <property type="match status" value="1"/>
</dbReference>
<dbReference type="RefSeq" id="WP_345434088.1">
    <property type="nucleotide sequence ID" value="NZ_BAABHK010000008.1"/>
</dbReference>
<dbReference type="Proteomes" id="UP001501442">
    <property type="component" value="Unassembled WGS sequence"/>
</dbReference>
<keyword evidence="2" id="KW-1185">Reference proteome</keyword>
<dbReference type="PANTHER" id="PTHR43677:SF4">
    <property type="entry name" value="QUINONE OXIDOREDUCTASE-LIKE PROTEIN 2"/>
    <property type="match status" value="1"/>
</dbReference>
<evidence type="ECO:0008006" key="3">
    <source>
        <dbReference type="Google" id="ProtNLM"/>
    </source>
</evidence>
<dbReference type="PANTHER" id="PTHR43677">
    <property type="entry name" value="SHORT-CHAIN DEHYDROGENASE/REDUCTASE"/>
    <property type="match status" value="1"/>
</dbReference>
<comment type="caution">
    <text evidence="1">The sequence shown here is derived from an EMBL/GenBank/DDBJ whole genome shotgun (WGS) entry which is preliminary data.</text>
</comment>
<sequence>MPEQVDSGQAATLLVPGVSALRAVRRLGALTGRRLLITGAAGAVGHFAVQLGRLAGAQVIAAVRDPGSRDRLVALGADEVVTGLGVLADQARFPDHGGGAGA</sequence>
<protein>
    <recommendedName>
        <fullName evidence="3">Alcohol dehydrogenase-like C-terminal domain-containing protein</fullName>
    </recommendedName>
</protein>
<gene>
    <name evidence="1" type="ORF">GCM10023196_056340</name>
</gene>
<evidence type="ECO:0000313" key="2">
    <source>
        <dbReference type="Proteomes" id="UP001501442"/>
    </source>
</evidence>
<dbReference type="EMBL" id="BAABHK010000008">
    <property type="protein sequence ID" value="GAA4630550.1"/>
    <property type="molecule type" value="Genomic_DNA"/>
</dbReference>
<dbReference type="Gene3D" id="3.90.180.10">
    <property type="entry name" value="Medium-chain alcohol dehydrogenases, catalytic domain"/>
    <property type="match status" value="1"/>
</dbReference>
<reference evidence="2" key="1">
    <citation type="journal article" date="2019" name="Int. J. Syst. Evol. Microbiol.">
        <title>The Global Catalogue of Microorganisms (GCM) 10K type strain sequencing project: providing services to taxonomists for standard genome sequencing and annotation.</title>
        <authorList>
            <consortium name="The Broad Institute Genomics Platform"/>
            <consortium name="The Broad Institute Genome Sequencing Center for Infectious Disease"/>
            <person name="Wu L."/>
            <person name="Ma J."/>
        </authorList>
    </citation>
    <scope>NUCLEOTIDE SEQUENCE [LARGE SCALE GENOMIC DNA]</scope>
    <source>
        <strain evidence="2">JCM 17939</strain>
    </source>
</reference>
<proteinExistence type="predicted"/>